<gene>
    <name evidence="1" type="ORF">QYG89_16640</name>
</gene>
<dbReference type="Pfam" id="PF02348">
    <property type="entry name" value="CTP_transf_3"/>
    <property type="match status" value="1"/>
</dbReference>
<dbReference type="EC" id="2.7.7.-" evidence="1"/>
<accession>A0ABW8ICN3</accession>
<dbReference type="GO" id="GO:0016779">
    <property type="term" value="F:nucleotidyltransferase activity"/>
    <property type="evidence" value="ECO:0007669"/>
    <property type="project" value="UniProtKB-KW"/>
</dbReference>
<evidence type="ECO:0000313" key="1">
    <source>
        <dbReference type="EMBL" id="MFK2827246.1"/>
    </source>
</evidence>
<dbReference type="SUPFAM" id="SSF53448">
    <property type="entry name" value="Nucleotide-diphospho-sugar transferases"/>
    <property type="match status" value="1"/>
</dbReference>
<dbReference type="EMBL" id="JAUIYO010000030">
    <property type="protein sequence ID" value="MFK2827246.1"/>
    <property type="molecule type" value="Genomic_DNA"/>
</dbReference>
<dbReference type="RefSeq" id="WP_404319328.1">
    <property type="nucleotide sequence ID" value="NZ_JAUIYO010000030.1"/>
</dbReference>
<dbReference type="CDD" id="cd02513">
    <property type="entry name" value="CMP-NeuAc_Synthase"/>
    <property type="match status" value="1"/>
</dbReference>
<dbReference type="Proteomes" id="UP001619911">
    <property type="component" value="Unassembled WGS sequence"/>
</dbReference>
<dbReference type="InterPro" id="IPR003329">
    <property type="entry name" value="Cytidylyl_trans"/>
</dbReference>
<proteinExistence type="predicted"/>
<keyword evidence="1" id="KW-0808">Transferase</keyword>
<dbReference type="Gene3D" id="3.90.550.10">
    <property type="entry name" value="Spore Coat Polysaccharide Biosynthesis Protein SpsA, Chain A"/>
    <property type="match status" value="1"/>
</dbReference>
<organism evidence="1 2">
    <name type="scientific">Bacillus lumedeiriae</name>
    <dbReference type="NCBI Taxonomy" id="3058829"/>
    <lineage>
        <taxon>Bacteria</taxon>
        <taxon>Bacillati</taxon>
        <taxon>Bacillota</taxon>
        <taxon>Bacilli</taxon>
        <taxon>Bacillales</taxon>
        <taxon>Bacillaceae</taxon>
        <taxon>Bacillus</taxon>
    </lineage>
</organism>
<protein>
    <submittedName>
        <fullName evidence="1">Acylneuraminate cytidylyltransferase family protein</fullName>
        <ecNumber evidence="1">2.7.7.-</ecNumber>
    </submittedName>
</protein>
<keyword evidence="1" id="KW-0548">Nucleotidyltransferase</keyword>
<reference evidence="1 2" key="1">
    <citation type="submission" date="2023-07" db="EMBL/GenBank/DDBJ databases">
        <title>Bacillus lucianemedeirus sp. nov, a new species isolated from an immunobiological production facility.</title>
        <authorList>
            <person name="Costa L.V."/>
            <person name="Miranda R.V.S.L."/>
            <person name="Brandao M.L.L."/>
            <person name="Reis C.M.F."/>
            <person name="Frazao A.M."/>
            <person name="Cruz F.V."/>
            <person name="Baio P.V.P."/>
            <person name="Veras J.F.C."/>
            <person name="Ramos J.N."/>
            <person name="Vieira V."/>
        </authorList>
    </citation>
    <scope>NUCLEOTIDE SEQUENCE [LARGE SCALE GENOMIC DNA]</scope>
    <source>
        <strain evidence="1 2">B190/17</strain>
    </source>
</reference>
<evidence type="ECO:0000313" key="2">
    <source>
        <dbReference type="Proteomes" id="UP001619911"/>
    </source>
</evidence>
<dbReference type="PANTHER" id="PTHR21485:SF6">
    <property type="entry name" value="N-ACYLNEURAMINATE CYTIDYLYLTRANSFERASE-RELATED"/>
    <property type="match status" value="1"/>
</dbReference>
<dbReference type="InterPro" id="IPR029044">
    <property type="entry name" value="Nucleotide-diphossugar_trans"/>
</dbReference>
<dbReference type="InterPro" id="IPR050793">
    <property type="entry name" value="CMP-NeuNAc_synthase"/>
</dbReference>
<keyword evidence="2" id="KW-1185">Reference proteome</keyword>
<sequence>MIDSKKVLAIIPARGGSKGVRRKNIRNLAGKPLIAWTIEEGRKSKYIDRLILSSEDVEIIEVAKSYGCDVPFVRPKELAKDNTPGIEPVLHAVSELEGYDFVVLLQPTSPLRTVTDIDKCIEKCILEKADACVSLVEADKSPYWMYYVDDRSKMSNIMYTEKKYSRRQDIPSVYVLNGAVYVANVGWLKVHKTFLTTNTISYIMPKKRSYDIDTELDFLICEKILQGN</sequence>
<comment type="caution">
    <text evidence="1">The sequence shown here is derived from an EMBL/GenBank/DDBJ whole genome shotgun (WGS) entry which is preliminary data.</text>
</comment>
<dbReference type="PANTHER" id="PTHR21485">
    <property type="entry name" value="HAD SUPERFAMILY MEMBERS CMAS AND KDSC"/>
    <property type="match status" value="1"/>
</dbReference>
<name>A0ABW8ICN3_9BACI</name>